<evidence type="ECO:0000313" key="2">
    <source>
        <dbReference type="Proteomes" id="UP000576209"/>
    </source>
</evidence>
<reference evidence="1 2" key="1">
    <citation type="submission" date="2020-08" db="EMBL/GenBank/DDBJ databases">
        <title>Genomic Encyclopedia of Type Strains, Phase IV (KMG-IV): sequencing the most valuable type-strain genomes for metagenomic binning, comparative biology and taxonomic classification.</title>
        <authorList>
            <person name="Goeker M."/>
        </authorList>
    </citation>
    <scope>NUCLEOTIDE SEQUENCE [LARGE SCALE GENOMIC DNA]</scope>
    <source>
        <strain evidence="1 2">DSM 105137</strain>
    </source>
</reference>
<dbReference type="Gene3D" id="3.30.420.250">
    <property type="match status" value="1"/>
</dbReference>
<dbReference type="Pfam" id="PF12864">
    <property type="entry name" value="DUF3822"/>
    <property type="match status" value="1"/>
</dbReference>
<protein>
    <submittedName>
        <fullName evidence="1">Uncharacterized protein</fullName>
    </submittedName>
</protein>
<dbReference type="AlphaFoldDB" id="A0A840ECZ2"/>
<keyword evidence="2" id="KW-1185">Reference proteome</keyword>
<name>A0A840ECZ2_9BACT</name>
<proteinExistence type="predicted"/>
<dbReference type="InterPro" id="IPR024213">
    <property type="entry name" value="DUF3822"/>
</dbReference>
<gene>
    <name evidence="1" type="ORF">GGR28_002475</name>
</gene>
<sequence>MDSFAYIIRDRNENRLVAYRSYAFSNEERKDWSAAFGRLVAADAKLNGTRYGKLTLAWDTPVLNLVPGPLFDEESTRSYLEQLTLVGLEDEVRHEHLHELDAEIIYSARRDHLATAERTLGTDGSQHYAGSLLTAWAARSRRLNHQAISCAVRGQRMFVAGHRNGNLEYYNTFVYGSAQDGIYYMLLAYEQCDFAPDRIPLYLCGELTTEGELYGQFYQYIEDIRFSEYGVPPAAPAELIHLPAHLYFDLLCLG</sequence>
<accession>A0A840ECZ2</accession>
<organism evidence="1 2">
    <name type="scientific">Neolewinella aquimaris</name>
    <dbReference type="NCBI Taxonomy" id="1835722"/>
    <lineage>
        <taxon>Bacteria</taxon>
        <taxon>Pseudomonadati</taxon>
        <taxon>Bacteroidota</taxon>
        <taxon>Saprospiria</taxon>
        <taxon>Saprospirales</taxon>
        <taxon>Lewinellaceae</taxon>
        <taxon>Neolewinella</taxon>
    </lineage>
</organism>
<dbReference type="EMBL" id="JACIFF010000006">
    <property type="protein sequence ID" value="MBB4079848.1"/>
    <property type="molecule type" value="Genomic_DNA"/>
</dbReference>
<evidence type="ECO:0000313" key="1">
    <source>
        <dbReference type="EMBL" id="MBB4079848.1"/>
    </source>
</evidence>
<dbReference type="Proteomes" id="UP000576209">
    <property type="component" value="Unassembled WGS sequence"/>
</dbReference>
<dbReference type="Gene3D" id="3.30.420.260">
    <property type="match status" value="1"/>
</dbReference>
<comment type="caution">
    <text evidence="1">The sequence shown here is derived from an EMBL/GenBank/DDBJ whole genome shotgun (WGS) entry which is preliminary data.</text>
</comment>
<dbReference type="CDD" id="cd24013">
    <property type="entry name" value="ASKHA_ATPase_BT3980-like"/>
    <property type="match status" value="1"/>
</dbReference>